<evidence type="ECO:0000256" key="1">
    <source>
        <dbReference type="SAM" id="MobiDB-lite"/>
    </source>
</evidence>
<sequence length="183" mass="19723" precursor="true">MKMLRVIAVLAMGVVYASFVGCAPATNDTTTKAKPAADSHDHDHDEEGHDHDEAGHEHDEAGHEHHDHPESYADAMTHVEEHLAELKAFVTDGKMKEADAALHHLSHLTEEFGELAEKAKLSVEDQTAVKKAADDLMDALDPLHDMLHGKEAADKDAAIAAHEAQSAKIDAAVADLKAKAPKE</sequence>
<evidence type="ECO:0000313" key="4">
    <source>
        <dbReference type="Proteomes" id="UP000317648"/>
    </source>
</evidence>
<dbReference type="PROSITE" id="PS51257">
    <property type="entry name" value="PROKAR_LIPOPROTEIN"/>
    <property type="match status" value="1"/>
</dbReference>
<feature type="compositionally biased region" description="Basic and acidic residues" evidence="1">
    <location>
        <begin position="35"/>
        <end position="68"/>
    </location>
</feature>
<proteinExistence type="predicted"/>
<name>A0A518DY79_9BACT</name>
<reference evidence="3 4" key="1">
    <citation type="submission" date="2019-02" db="EMBL/GenBank/DDBJ databases">
        <title>Deep-cultivation of Planctomycetes and their phenomic and genomic characterization uncovers novel biology.</title>
        <authorList>
            <person name="Wiegand S."/>
            <person name="Jogler M."/>
            <person name="Boedeker C."/>
            <person name="Pinto D."/>
            <person name="Vollmers J."/>
            <person name="Rivas-Marin E."/>
            <person name="Kohn T."/>
            <person name="Peeters S.H."/>
            <person name="Heuer A."/>
            <person name="Rast P."/>
            <person name="Oberbeckmann S."/>
            <person name="Bunk B."/>
            <person name="Jeske O."/>
            <person name="Meyerdierks A."/>
            <person name="Storesund J.E."/>
            <person name="Kallscheuer N."/>
            <person name="Luecker S."/>
            <person name="Lage O.M."/>
            <person name="Pohl T."/>
            <person name="Merkel B.J."/>
            <person name="Hornburger P."/>
            <person name="Mueller R.-W."/>
            <person name="Bruemmer F."/>
            <person name="Labrenz M."/>
            <person name="Spormann A.M."/>
            <person name="Op den Camp H."/>
            <person name="Overmann J."/>
            <person name="Amann R."/>
            <person name="Jetten M.S.M."/>
            <person name="Mascher T."/>
            <person name="Medema M.H."/>
            <person name="Devos D.P."/>
            <person name="Kaster A.-K."/>
            <person name="Ovreas L."/>
            <person name="Rohde M."/>
            <person name="Galperin M.Y."/>
            <person name="Jogler C."/>
        </authorList>
    </citation>
    <scope>NUCLEOTIDE SEQUENCE [LARGE SCALE GENOMIC DNA]</scope>
    <source>
        <strain evidence="3 4">Pla85_3_4</strain>
    </source>
</reference>
<accession>A0A518DY79</accession>
<gene>
    <name evidence="3" type="ORF">Pla8534_46190</name>
</gene>
<feature type="chain" id="PRO_5021835298" evidence="2">
    <location>
        <begin position="18"/>
        <end position="183"/>
    </location>
</feature>
<evidence type="ECO:0000256" key="2">
    <source>
        <dbReference type="SAM" id="SignalP"/>
    </source>
</evidence>
<dbReference type="KEGG" id="lcre:Pla8534_46190"/>
<keyword evidence="4" id="KW-1185">Reference proteome</keyword>
<dbReference type="EMBL" id="CP036433">
    <property type="protein sequence ID" value="QDU96798.1"/>
    <property type="molecule type" value="Genomic_DNA"/>
</dbReference>
<dbReference type="RefSeq" id="WP_197442485.1">
    <property type="nucleotide sequence ID" value="NZ_CP036433.1"/>
</dbReference>
<keyword evidence="2" id="KW-0732">Signal</keyword>
<organism evidence="3 4">
    <name type="scientific">Lignipirellula cremea</name>
    <dbReference type="NCBI Taxonomy" id="2528010"/>
    <lineage>
        <taxon>Bacteria</taxon>
        <taxon>Pseudomonadati</taxon>
        <taxon>Planctomycetota</taxon>
        <taxon>Planctomycetia</taxon>
        <taxon>Pirellulales</taxon>
        <taxon>Pirellulaceae</taxon>
        <taxon>Lignipirellula</taxon>
    </lineage>
</organism>
<protein>
    <submittedName>
        <fullName evidence="3">Uncharacterized protein</fullName>
    </submittedName>
</protein>
<dbReference type="AlphaFoldDB" id="A0A518DY79"/>
<feature type="signal peptide" evidence="2">
    <location>
        <begin position="1"/>
        <end position="17"/>
    </location>
</feature>
<evidence type="ECO:0000313" key="3">
    <source>
        <dbReference type="EMBL" id="QDU96798.1"/>
    </source>
</evidence>
<dbReference type="Proteomes" id="UP000317648">
    <property type="component" value="Chromosome"/>
</dbReference>
<feature type="region of interest" description="Disordered" evidence="1">
    <location>
        <begin position="29"/>
        <end position="68"/>
    </location>
</feature>